<dbReference type="SUPFAM" id="SSF49373">
    <property type="entry name" value="Invasin/intimin cell-adhesion fragments"/>
    <property type="match status" value="1"/>
</dbReference>
<dbReference type="InterPro" id="IPR008964">
    <property type="entry name" value="Invasin/intimin_cell_adhesion"/>
</dbReference>
<keyword evidence="4" id="KW-1185">Reference proteome</keyword>
<evidence type="ECO:0000256" key="1">
    <source>
        <dbReference type="ARBA" id="ARBA00010116"/>
    </source>
</evidence>
<evidence type="ECO:0000313" key="3">
    <source>
        <dbReference type="EMBL" id="MFC4298379.1"/>
    </source>
</evidence>
<protein>
    <submittedName>
        <fullName evidence="3">Ig-like domain-containing protein</fullName>
    </submittedName>
</protein>
<proteinExistence type="inferred from homology"/>
<evidence type="ECO:0000313" key="4">
    <source>
        <dbReference type="Proteomes" id="UP001595756"/>
    </source>
</evidence>
<dbReference type="Gene3D" id="2.60.40.10">
    <property type="entry name" value="Immunoglobulins"/>
    <property type="match status" value="1"/>
</dbReference>
<dbReference type="InterPro" id="IPR003344">
    <property type="entry name" value="Big_1_dom"/>
</dbReference>
<dbReference type="EMBL" id="JBHSDY010000005">
    <property type="protein sequence ID" value="MFC4298379.1"/>
    <property type="molecule type" value="Genomic_DNA"/>
</dbReference>
<dbReference type="Proteomes" id="UP001595756">
    <property type="component" value="Unassembled WGS sequence"/>
</dbReference>
<evidence type="ECO:0000259" key="2">
    <source>
        <dbReference type="Pfam" id="PF02369"/>
    </source>
</evidence>
<organism evidence="3 4">
    <name type="scientific">Castellaniella hirudinis</name>
    <dbReference type="NCBI Taxonomy" id="1144617"/>
    <lineage>
        <taxon>Bacteria</taxon>
        <taxon>Pseudomonadati</taxon>
        <taxon>Pseudomonadota</taxon>
        <taxon>Betaproteobacteria</taxon>
        <taxon>Burkholderiales</taxon>
        <taxon>Alcaligenaceae</taxon>
        <taxon>Castellaniella</taxon>
    </lineage>
</organism>
<gene>
    <name evidence="3" type="ORF">ACFO0J_10040</name>
</gene>
<dbReference type="InterPro" id="IPR013783">
    <property type="entry name" value="Ig-like_fold"/>
</dbReference>
<sequence length="193" mass="19876">MPSQVYQVDLSASVDSIVADGSSTTIITSTVTGRDGHPVGVGIPAAWTTSLGVLVSQDGVTNEEGKANAVLQAGAVAGTATIRSIGGGRSRAIDVSFSALLPGECRYSFVSGVPTAYLVWDMYSPNQSGSITGTSGWLGPNQGGVAIAGYTYSNPVPEGSTDGLPPGFRRGKLIASNTGTFYFERKYEICKIS</sequence>
<dbReference type="Pfam" id="PF02369">
    <property type="entry name" value="Big_1"/>
    <property type="match status" value="1"/>
</dbReference>
<dbReference type="RefSeq" id="WP_376812996.1">
    <property type="nucleotide sequence ID" value="NZ_JBHSDY010000005.1"/>
</dbReference>
<name>A0ABV8S026_9BURK</name>
<feature type="domain" description="Big-1" evidence="2">
    <location>
        <begin position="8"/>
        <end position="97"/>
    </location>
</feature>
<accession>A0ABV8S026</accession>
<comment type="similarity">
    <text evidence="1">Belongs to the intimin/invasin family.</text>
</comment>
<reference evidence="4" key="1">
    <citation type="journal article" date="2019" name="Int. J. Syst. Evol. Microbiol.">
        <title>The Global Catalogue of Microorganisms (GCM) 10K type strain sequencing project: providing services to taxonomists for standard genome sequencing and annotation.</title>
        <authorList>
            <consortium name="The Broad Institute Genomics Platform"/>
            <consortium name="The Broad Institute Genome Sequencing Center for Infectious Disease"/>
            <person name="Wu L."/>
            <person name="Ma J."/>
        </authorList>
    </citation>
    <scope>NUCLEOTIDE SEQUENCE [LARGE SCALE GENOMIC DNA]</scope>
    <source>
        <strain evidence="4">CGMCC 1.19029</strain>
    </source>
</reference>
<comment type="caution">
    <text evidence="3">The sequence shown here is derived from an EMBL/GenBank/DDBJ whole genome shotgun (WGS) entry which is preliminary data.</text>
</comment>